<reference evidence="1 2" key="1">
    <citation type="journal article" date="2019" name="Int. J. Syst. Evol. Microbiol.">
        <title>The Global Catalogue of Microorganisms (GCM) 10K type strain sequencing project: providing services to taxonomists for standard genome sequencing and annotation.</title>
        <authorList>
            <consortium name="The Broad Institute Genomics Platform"/>
            <consortium name="The Broad Institute Genome Sequencing Center for Infectious Disease"/>
            <person name="Wu L."/>
            <person name="Ma J."/>
        </authorList>
    </citation>
    <scope>NUCLEOTIDE SEQUENCE [LARGE SCALE GENOMIC DNA]</scope>
    <source>
        <strain evidence="1 2">DT72</strain>
    </source>
</reference>
<evidence type="ECO:0000313" key="1">
    <source>
        <dbReference type="EMBL" id="MFC7081242.1"/>
    </source>
</evidence>
<name>A0ABD5WPW9_9EURY</name>
<organism evidence="1 2">
    <name type="scientific">Halorussus caseinilyticus</name>
    <dbReference type="NCBI Taxonomy" id="3034025"/>
    <lineage>
        <taxon>Archaea</taxon>
        <taxon>Methanobacteriati</taxon>
        <taxon>Methanobacteriota</taxon>
        <taxon>Stenosarchaea group</taxon>
        <taxon>Halobacteria</taxon>
        <taxon>Halobacteriales</taxon>
        <taxon>Haladaptataceae</taxon>
        <taxon>Halorussus</taxon>
    </lineage>
</organism>
<sequence length="85" mass="9449">MKRRTALKRLAAGAADLRAGQHCNCRIVPRTREPDDVTPQYRVTKAGVEEIDSDESLDSEGDCTVYYCCNCPYDCYDGCECAAMC</sequence>
<dbReference type="Proteomes" id="UP001596407">
    <property type="component" value="Unassembled WGS sequence"/>
</dbReference>
<proteinExistence type="predicted"/>
<dbReference type="AlphaFoldDB" id="A0ABD5WPW9"/>
<dbReference type="RefSeq" id="WP_382209976.1">
    <property type="nucleotide sequence ID" value="NZ_JBHSZH010000005.1"/>
</dbReference>
<protein>
    <recommendedName>
        <fullName evidence="3">Secreted protein</fullName>
    </recommendedName>
</protein>
<keyword evidence="2" id="KW-1185">Reference proteome</keyword>
<accession>A0ABD5WPW9</accession>
<evidence type="ECO:0008006" key="3">
    <source>
        <dbReference type="Google" id="ProtNLM"/>
    </source>
</evidence>
<evidence type="ECO:0000313" key="2">
    <source>
        <dbReference type="Proteomes" id="UP001596407"/>
    </source>
</evidence>
<dbReference type="EMBL" id="JBHSZH010000005">
    <property type="protein sequence ID" value="MFC7081242.1"/>
    <property type="molecule type" value="Genomic_DNA"/>
</dbReference>
<comment type="caution">
    <text evidence="1">The sequence shown here is derived from an EMBL/GenBank/DDBJ whole genome shotgun (WGS) entry which is preliminary data.</text>
</comment>
<gene>
    <name evidence="1" type="ORF">ACFQJ6_15190</name>
</gene>